<dbReference type="EMBL" id="PISP01000003">
    <property type="protein sequence ID" value="PKD43440.1"/>
    <property type="molecule type" value="Genomic_DNA"/>
</dbReference>
<dbReference type="OrthoDB" id="9797643at2"/>
<dbReference type="InterPro" id="IPR018658">
    <property type="entry name" value="DUF2089"/>
</dbReference>
<proteinExistence type="predicted"/>
<sequence length="99" mass="11400">MSEMEKRDSVLPVKCPSCNSGLVIKSLFCKNCETTVTGLYELPKILLLEKDELDFIHSFVKNSGSLKEMAKEMKLSYPTVRNYLNDLIEKLNQMENEHK</sequence>
<reference evidence="3 4" key="1">
    <citation type="submission" date="2017-11" db="EMBL/GenBank/DDBJ databases">
        <title>Rhodohalobacter 15182 sp. nov., isolated from a salt lake.</title>
        <authorList>
            <person name="Han S."/>
        </authorList>
    </citation>
    <scope>NUCLEOTIDE SEQUENCE [LARGE SCALE GENOMIC DNA]</scope>
    <source>
        <strain evidence="3 4">15182</strain>
    </source>
</reference>
<name>A0A2N0VGY6_9BACT</name>
<keyword evidence="4" id="KW-1185">Reference proteome</keyword>
<feature type="domain" description="DUF2089" evidence="2">
    <location>
        <begin position="15"/>
        <end position="45"/>
    </location>
</feature>
<comment type="caution">
    <text evidence="3">The sequence shown here is derived from an EMBL/GenBank/DDBJ whole genome shotgun (WGS) entry which is preliminary data.</text>
</comment>
<evidence type="ECO:0000259" key="2">
    <source>
        <dbReference type="Pfam" id="PF22747"/>
    </source>
</evidence>
<evidence type="ECO:0000313" key="3">
    <source>
        <dbReference type="EMBL" id="PKD43440.1"/>
    </source>
</evidence>
<evidence type="ECO:0008006" key="5">
    <source>
        <dbReference type="Google" id="ProtNLM"/>
    </source>
</evidence>
<dbReference type="Pfam" id="PF22747">
    <property type="entry name" value="Zn_ribbon_DUF2089"/>
    <property type="match status" value="1"/>
</dbReference>
<gene>
    <name evidence="3" type="ORF">CWD77_12200</name>
</gene>
<organism evidence="3 4">
    <name type="scientific">Rhodohalobacter barkolensis</name>
    <dbReference type="NCBI Taxonomy" id="2053187"/>
    <lineage>
        <taxon>Bacteria</taxon>
        <taxon>Pseudomonadati</taxon>
        <taxon>Balneolota</taxon>
        <taxon>Balneolia</taxon>
        <taxon>Balneolales</taxon>
        <taxon>Balneolaceae</taxon>
        <taxon>Rhodohalobacter</taxon>
    </lineage>
</organism>
<evidence type="ECO:0000313" key="4">
    <source>
        <dbReference type="Proteomes" id="UP000233398"/>
    </source>
</evidence>
<accession>A0A2N0VGY6</accession>
<dbReference type="AlphaFoldDB" id="A0A2N0VGY6"/>
<feature type="domain" description="DUF2089" evidence="1">
    <location>
        <begin position="48"/>
        <end position="92"/>
    </location>
</feature>
<evidence type="ECO:0000259" key="1">
    <source>
        <dbReference type="Pfam" id="PF09862"/>
    </source>
</evidence>
<protein>
    <recommendedName>
        <fullName evidence="5">DUF2089 domain-containing protein</fullName>
    </recommendedName>
</protein>
<dbReference type="Proteomes" id="UP000233398">
    <property type="component" value="Unassembled WGS sequence"/>
</dbReference>
<dbReference type="Pfam" id="PF09862">
    <property type="entry name" value="DUF2089"/>
    <property type="match status" value="1"/>
</dbReference>
<dbReference type="InterPro" id="IPR053957">
    <property type="entry name" value="DUF2089_Zn_ribbon"/>
</dbReference>